<name>A0AA49ISI1_9PROT</name>
<dbReference type="PANTHER" id="PTHR30212:SF2">
    <property type="entry name" value="PROTEIN YIIM"/>
    <property type="match status" value="1"/>
</dbReference>
<sequence>MLRIFIGGLSTLPPDGTPTGIFKRERMEPVRLGSEGLEGDAQADRRVHGGPEKALHQYPVAHYARLAAAFPEAAPLLVPGGMGENLSVPGWDESNVCIGDIFRFGGARIQVSMPRKPCWKIDRRFGAEGMAMKDFIAEEGLTGWYFRVLEEGMVAPGCVFELLERPSPGITALSSFRARR</sequence>
<dbReference type="EMBL" id="CP107246">
    <property type="protein sequence ID" value="WIM04872.1"/>
    <property type="molecule type" value="Genomic_DNA"/>
</dbReference>
<dbReference type="Gene3D" id="2.40.33.20">
    <property type="entry name" value="PK beta-barrel domain-like"/>
    <property type="match status" value="1"/>
</dbReference>
<dbReference type="GO" id="GO:0003824">
    <property type="term" value="F:catalytic activity"/>
    <property type="evidence" value="ECO:0007669"/>
    <property type="project" value="InterPro"/>
</dbReference>
<dbReference type="GO" id="GO:0030170">
    <property type="term" value="F:pyridoxal phosphate binding"/>
    <property type="evidence" value="ECO:0007669"/>
    <property type="project" value="InterPro"/>
</dbReference>
<gene>
    <name evidence="2" type="ORF">OHM77_09175</name>
</gene>
<dbReference type="KEGG" id="npv:OHM77_09175"/>
<accession>A0AA49ISI1</accession>
<dbReference type="AlphaFoldDB" id="A0AA49ISI1"/>
<dbReference type="SUPFAM" id="SSF50800">
    <property type="entry name" value="PK beta-barrel domain-like"/>
    <property type="match status" value="1"/>
</dbReference>
<dbReference type="Proteomes" id="UP001234916">
    <property type="component" value="Chromosome"/>
</dbReference>
<dbReference type="PANTHER" id="PTHR30212">
    <property type="entry name" value="PROTEIN YIIM"/>
    <property type="match status" value="1"/>
</dbReference>
<dbReference type="Pfam" id="PF03473">
    <property type="entry name" value="MOSC"/>
    <property type="match status" value="1"/>
</dbReference>
<dbReference type="InterPro" id="IPR011037">
    <property type="entry name" value="Pyrv_Knase-like_insert_dom_sf"/>
</dbReference>
<proteinExistence type="predicted"/>
<evidence type="ECO:0000259" key="1">
    <source>
        <dbReference type="Pfam" id="PF03473"/>
    </source>
</evidence>
<evidence type="ECO:0000313" key="2">
    <source>
        <dbReference type="EMBL" id="WIM04872.1"/>
    </source>
</evidence>
<dbReference type="InterPro" id="IPR005302">
    <property type="entry name" value="MoCF_Sase_C"/>
</dbReference>
<organism evidence="2">
    <name type="scientific">Candidatus Nitricoxidivorans perseverans</name>
    <dbReference type="NCBI Taxonomy" id="2975601"/>
    <lineage>
        <taxon>Bacteria</taxon>
        <taxon>Pseudomonadati</taxon>
        <taxon>Pseudomonadota</taxon>
        <taxon>Betaproteobacteria</taxon>
        <taxon>Nitrosomonadales</taxon>
        <taxon>Sterolibacteriaceae</taxon>
        <taxon>Candidatus Nitricoxidivorans</taxon>
    </lineage>
</organism>
<dbReference type="GO" id="GO:0030151">
    <property type="term" value="F:molybdenum ion binding"/>
    <property type="evidence" value="ECO:0007669"/>
    <property type="project" value="InterPro"/>
</dbReference>
<reference evidence="2" key="1">
    <citation type="journal article" date="2023" name="Nat. Microbiol.">
        <title>Enrichment and characterization of a nitric oxide-reducing microbial community in a continuous bioreactor.</title>
        <authorList>
            <person name="Garrido-Amador P."/>
            <person name="Stortenbeker N."/>
            <person name="Wessels H.J.C.T."/>
            <person name="Speth D.R."/>
            <person name="Garcia-Heredia I."/>
            <person name="Kartal B."/>
        </authorList>
    </citation>
    <scope>NUCLEOTIDE SEQUENCE</scope>
    <source>
        <strain evidence="2">MAG1</strain>
    </source>
</reference>
<feature type="domain" description="MOSC" evidence="1">
    <location>
        <begin position="44"/>
        <end position="158"/>
    </location>
</feature>
<dbReference type="InterPro" id="IPR052353">
    <property type="entry name" value="Benzoxazolinone_Detox_Enz"/>
</dbReference>
<protein>
    <submittedName>
        <fullName evidence="2">MOSC domain-containing protein</fullName>
    </submittedName>
</protein>